<dbReference type="AlphaFoldDB" id="A0A5Q0QA27"/>
<name>A0A5Q0QA27_9SPHI</name>
<accession>A0A5Q0QA27</accession>
<dbReference type="Proteomes" id="UP000326921">
    <property type="component" value="Chromosome"/>
</dbReference>
<dbReference type="RefSeq" id="WP_153511643.1">
    <property type="nucleotide sequence ID" value="NZ_CP045652.1"/>
</dbReference>
<protein>
    <submittedName>
        <fullName evidence="2">Dihydrofolate reductase</fullName>
    </submittedName>
</protein>
<feature type="domain" description="Bacterial bifunctional deaminase-reductase C-terminal" evidence="1">
    <location>
        <begin position="9"/>
        <end position="166"/>
    </location>
</feature>
<sequence>MKSIAKNSVFIACSLDGYIADKNHGIEWLLSLPNPTQDDMGYNDFIKDIDALVMGRNTFEIVHSFEGEWPYPKPVFVISNSMKEIPVELREKVFLVQGEITEILKTLHSQGCHRLYIDGGKTIQSFLKEDLIDDMIITTIPYLLGGGIPLFGELDQQINFQCVETKLEINSVAQCRYIRVR</sequence>
<keyword evidence="3" id="KW-1185">Reference proteome</keyword>
<evidence type="ECO:0000313" key="3">
    <source>
        <dbReference type="Proteomes" id="UP000326921"/>
    </source>
</evidence>
<dbReference type="InterPro" id="IPR050765">
    <property type="entry name" value="Riboflavin_Biosynth_HTPR"/>
</dbReference>
<evidence type="ECO:0000259" key="1">
    <source>
        <dbReference type="Pfam" id="PF01872"/>
    </source>
</evidence>
<dbReference type="InterPro" id="IPR024072">
    <property type="entry name" value="DHFR-like_dom_sf"/>
</dbReference>
<dbReference type="PANTHER" id="PTHR38011:SF11">
    <property type="entry name" value="2,5-DIAMINO-6-RIBOSYLAMINO-4(3H)-PYRIMIDINONE 5'-PHOSPHATE REDUCTASE"/>
    <property type="match status" value="1"/>
</dbReference>
<dbReference type="KEGG" id="sphe:GFH32_10880"/>
<dbReference type="Gene3D" id="3.40.430.10">
    <property type="entry name" value="Dihydrofolate Reductase, subunit A"/>
    <property type="match status" value="1"/>
</dbReference>
<gene>
    <name evidence="2" type="ORF">GFH32_10880</name>
</gene>
<dbReference type="SUPFAM" id="SSF53597">
    <property type="entry name" value="Dihydrofolate reductase-like"/>
    <property type="match status" value="1"/>
</dbReference>
<organism evidence="2 3">
    <name type="scientific">Sphingobacterium zhuxiongii</name>
    <dbReference type="NCBI Taxonomy" id="2662364"/>
    <lineage>
        <taxon>Bacteria</taxon>
        <taxon>Pseudomonadati</taxon>
        <taxon>Bacteroidota</taxon>
        <taxon>Sphingobacteriia</taxon>
        <taxon>Sphingobacteriales</taxon>
        <taxon>Sphingobacteriaceae</taxon>
        <taxon>Sphingobacterium</taxon>
    </lineage>
</organism>
<dbReference type="EMBL" id="CP045652">
    <property type="protein sequence ID" value="QGA26795.1"/>
    <property type="molecule type" value="Genomic_DNA"/>
</dbReference>
<reference evidence="2 3" key="1">
    <citation type="submission" date="2019-10" db="EMBL/GenBank/DDBJ databases">
        <authorList>
            <person name="Dong K."/>
        </authorList>
    </citation>
    <scope>NUCLEOTIDE SEQUENCE [LARGE SCALE GENOMIC DNA]</scope>
    <source>
        <strain evidence="3">dk4302</strain>
    </source>
</reference>
<dbReference type="GO" id="GO:0008703">
    <property type="term" value="F:5-amino-6-(5-phosphoribosylamino)uracil reductase activity"/>
    <property type="evidence" value="ECO:0007669"/>
    <property type="project" value="InterPro"/>
</dbReference>
<proteinExistence type="predicted"/>
<dbReference type="InterPro" id="IPR002734">
    <property type="entry name" value="RibDG_C"/>
</dbReference>
<evidence type="ECO:0000313" key="2">
    <source>
        <dbReference type="EMBL" id="QGA26795.1"/>
    </source>
</evidence>
<dbReference type="PANTHER" id="PTHR38011">
    <property type="entry name" value="DIHYDROFOLATE REDUCTASE FAMILY PROTEIN (AFU_ORTHOLOGUE AFUA_8G06820)"/>
    <property type="match status" value="1"/>
</dbReference>
<dbReference type="GO" id="GO:0009231">
    <property type="term" value="P:riboflavin biosynthetic process"/>
    <property type="evidence" value="ECO:0007669"/>
    <property type="project" value="InterPro"/>
</dbReference>
<dbReference type="Pfam" id="PF01872">
    <property type="entry name" value="RibD_C"/>
    <property type="match status" value="1"/>
</dbReference>